<feature type="domain" description="Proteasome activator PA28 C-terminal" evidence="1">
    <location>
        <begin position="86"/>
        <end position="214"/>
    </location>
</feature>
<dbReference type="SUPFAM" id="SSF47216">
    <property type="entry name" value="Proteasome activator"/>
    <property type="match status" value="1"/>
</dbReference>
<evidence type="ECO:0000259" key="1">
    <source>
        <dbReference type="Pfam" id="PF02252"/>
    </source>
</evidence>
<proteinExistence type="predicted"/>
<dbReference type="InterPro" id="IPR036997">
    <property type="entry name" value="PA28_C_sf"/>
</dbReference>
<organism evidence="2">
    <name type="scientific">Trepomonas sp. PC1</name>
    <dbReference type="NCBI Taxonomy" id="1076344"/>
    <lineage>
        <taxon>Eukaryota</taxon>
        <taxon>Metamonada</taxon>
        <taxon>Diplomonadida</taxon>
        <taxon>Hexamitidae</taxon>
        <taxon>Hexamitinae</taxon>
        <taxon>Trepomonas</taxon>
    </lineage>
</organism>
<dbReference type="EMBL" id="GDID01000134">
    <property type="protein sequence ID" value="JAP96472.1"/>
    <property type="molecule type" value="Transcribed_RNA"/>
</dbReference>
<dbReference type="GO" id="GO:0008537">
    <property type="term" value="C:proteasome activator complex"/>
    <property type="evidence" value="ECO:0007669"/>
    <property type="project" value="InterPro"/>
</dbReference>
<evidence type="ECO:0000313" key="2">
    <source>
        <dbReference type="EMBL" id="JAP96472.1"/>
    </source>
</evidence>
<sequence>TMIKITPESQIYQNQIEQRAKLMEVKVEKAIYVQLPQKAVELQKEISNETLLQSKFIIDLQMQLNEQIIFKQDIMDFDATITNLTPVNQEIYKLEQYIKEHVKHLLQIIEPIKSWITIAEADEEQLEHLTAIAQSLDNIQELCKQLNQRILQFHTTRNRLLVKLQKRKLFDIAKVMIQYDIGQTTEIQNGFVELYNQLIMSYDNTIKNYNEFKKKVGKINQSMDIMY</sequence>
<protein>
    <submittedName>
        <fullName evidence="2">Proteasome activator pa28 beta subunit</fullName>
    </submittedName>
</protein>
<reference evidence="2" key="1">
    <citation type="submission" date="2015-07" db="EMBL/GenBank/DDBJ databases">
        <title>Adaptation to a free-living lifestyle via gene acquisitions in the diplomonad Trepomonas sp. PC1.</title>
        <authorList>
            <person name="Xu F."/>
            <person name="Jerlstrom-Hultqvist J."/>
            <person name="Kolisko M."/>
            <person name="Simpson A.G.B."/>
            <person name="Roger A.J."/>
            <person name="Svard S.G."/>
            <person name="Andersson J.O."/>
        </authorList>
    </citation>
    <scope>NUCLEOTIDE SEQUENCE</scope>
    <source>
        <strain evidence="2">PC1</strain>
    </source>
</reference>
<dbReference type="InterPro" id="IPR003186">
    <property type="entry name" value="PA28_C"/>
</dbReference>
<keyword evidence="2" id="KW-0647">Proteasome</keyword>
<accession>A0A146KII9</accession>
<dbReference type="Gene3D" id="1.20.120.180">
    <property type="entry name" value="Proteasome activator pa28, C-terminal domain"/>
    <property type="match status" value="1"/>
</dbReference>
<name>A0A146KII9_9EUKA</name>
<gene>
    <name evidence="2" type="ORF">TPC1_10181</name>
</gene>
<dbReference type="Pfam" id="PF02252">
    <property type="entry name" value="PA28_C"/>
    <property type="match status" value="1"/>
</dbReference>
<dbReference type="AlphaFoldDB" id="A0A146KII9"/>
<feature type="non-terminal residue" evidence="2">
    <location>
        <position position="1"/>
    </location>
</feature>
<dbReference type="InterPro" id="IPR036252">
    <property type="entry name" value="Proteasome_activ_sf"/>
</dbReference>